<keyword evidence="1" id="KW-0472">Membrane</keyword>
<gene>
    <name evidence="2" type="ORF">E5Q11_10535</name>
</gene>
<feature type="transmembrane region" description="Helical" evidence="1">
    <location>
        <begin position="158"/>
        <end position="174"/>
    </location>
</feature>
<keyword evidence="1" id="KW-1133">Transmembrane helix</keyword>
<organism evidence="2 3">
    <name type="scientific">Marinobacter confluentis</name>
    <dbReference type="NCBI Taxonomy" id="1697557"/>
    <lineage>
        <taxon>Bacteria</taxon>
        <taxon>Pseudomonadati</taxon>
        <taxon>Pseudomonadota</taxon>
        <taxon>Gammaproteobacteria</taxon>
        <taxon>Pseudomonadales</taxon>
        <taxon>Marinobacteraceae</taxon>
        <taxon>Marinobacter</taxon>
    </lineage>
</organism>
<dbReference type="AlphaFoldDB" id="A0A4Z1C5R4"/>
<evidence type="ECO:0000256" key="1">
    <source>
        <dbReference type="SAM" id="Phobius"/>
    </source>
</evidence>
<proteinExistence type="predicted"/>
<evidence type="ECO:0000313" key="2">
    <source>
        <dbReference type="EMBL" id="TGN40670.1"/>
    </source>
</evidence>
<protein>
    <submittedName>
        <fullName evidence="2">Uncharacterized protein</fullName>
    </submittedName>
</protein>
<feature type="transmembrane region" description="Helical" evidence="1">
    <location>
        <begin position="56"/>
        <end position="83"/>
    </location>
</feature>
<dbReference type="EMBL" id="SRPF01000002">
    <property type="protein sequence ID" value="TGN40670.1"/>
    <property type="molecule type" value="Genomic_DNA"/>
</dbReference>
<dbReference type="RefSeq" id="WP_135803332.1">
    <property type="nucleotide sequence ID" value="NZ_SRPF01000002.1"/>
</dbReference>
<keyword evidence="3" id="KW-1185">Reference proteome</keyword>
<sequence>MHDHVFPKINELCVFVVTVLLYATIIISPELHEFLGLYWQELLQDWERKWSRANTLFLMFEFVGSLIFGFVFLAIIFLGPLFLPFTKRDIRAVCICILWLDAALIIYWNSQTRSEFSFIQAALILYWGAWLVYSYFVLRADSTNGVKRLINNEQTTPVTALLISGYGCIFLLIFKLLLGWWWLDSYMAAVFMALLAARFGERFLSGIEDKEGIS</sequence>
<evidence type="ECO:0000313" key="3">
    <source>
        <dbReference type="Proteomes" id="UP000298325"/>
    </source>
</evidence>
<comment type="caution">
    <text evidence="2">The sequence shown here is derived from an EMBL/GenBank/DDBJ whole genome shotgun (WGS) entry which is preliminary data.</text>
</comment>
<name>A0A4Z1C5R4_9GAMM</name>
<feature type="transmembrane region" description="Helical" evidence="1">
    <location>
        <begin position="12"/>
        <end position="29"/>
    </location>
</feature>
<accession>A0A4Z1C5R4</accession>
<keyword evidence="1" id="KW-0812">Transmembrane</keyword>
<feature type="transmembrane region" description="Helical" evidence="1">
    <location>
        <begin position="90"/>
        <end position="110"/>
    </location>
</feature>
<dbReference type="Proteomes" id="UP000298325">
    <property type="component" value="Unassembled WGS sequence"/>
</dbReference>
<reference evidence="2 3" key="1">
    <citation type="submission" date="2019-04" db="EMBL/GenBank/DDBJ databases">
        <authorList>
            <person name="Park S."/>
            <person name="Yoon J.-H."/>
        </authorList>
    </citation>
    <scope>NUCLEOTIDE SEQUENCE [LARGE SCALE GENOMIC DNA]</scope>
    <source>
        <strain evidence="2 3">HJM-18</strain>
    </source>
</reference>
<feature type="transmembrane region" description="Helical" evidence="1">
    <location>
        <begin position="116"/>
        <end position="138"/>
    </location>
</feature>